<feature type="region of interest" description="Disordered" evidence="1">
    <location>
        <begin position="314"/>
        <end position="333"/>
    </location>
</feature>
<feature type="region of interest" description="Disordered" evidence="1">
    <location>
        <begin position="50"/>
        <end position="132"/>
    </location>
</feature>
<accession>A0A7J6TC98</accession>
<comment type="caution">
    <text evidence="2">The sequence shown here is derived from an EMBL/GenBank/DDBJ whole genome shotgun (WGS) entry which is preliminary data.</text>
</comment>
<dbReference type="Proteomes" id="UP000553632">
    <property type="component" value="Unassembled WGS sequence"/>
</dbReference>
<feature type="compositionally biased region" description="Polar residues" evidence="1">
    <location>
        <begin position="66"/>
        <end position="83"/>
    </location>
</feature>
<proteinExistence type="predicted"/>
<reference evidence="2 3" key="1">
    <citation type="submission" date="2020-04" db="EMBL/GenBank/DDBJ databases">
        <title>Perkinsus olseni comparative genomics.</title>
        <authorList>
            <person name="Bogema D.R."/>
        </authorList>
    </citation>
    <scope>NUCLEOTIDE SEQUENCE [LARGE SCALE GENOMIC DNA]</scope>
    <source>
        <strain evidence="2 3">ATCC PRA-207</strain>
    </source>
</reference>
<feature type="compositionally biased region" description="Acidic residues" evidence="1">
    <location>
        <begin position="53"/>
        <end position="65"/>
    </location>
</feature>
<dbReference type="EMBL" id="JABANO010011783">
    <property type="protein sequence ID" value="KAF4742899.1"/>
    <property type="molecule type" value="Genomic_DNA"/>
</dbReference>
<dbReference type="AlphaFoldDB" id="A0A7J6TC98"/>
<evidence type="ECO:0000256" key="1">
    <source>
        <dbReference type="SAM" id="MobiDB-lite"/>
    </source>
</evidence>
<feature type="region of interest" description="Disordered" evidence="1">
    <location>
        <begin position="202"/>
        <end position="296"/>
    </location>
</feature>
<evidence type="ECO:0000313" key="2">
    <source>
        <dbReference type="EMBL" id="KAF4742899.1"/>
    </source>
</evidence>
<feature type="non-terminal residue" evidence="2">
    <location>
        <position position="333"/>
    </location>
</feature>
<name>A0A7J6TC98_PEROL</name>
<evidence type="ECO:0000313" key="3">
    <source>
        <dbReference type="Proteomes" id="UP000553632"/>
    </source>
</evidence>
<feature type="non-terminal residue" evidence="2">
    <location>
        <position position="1"/>
    </location>
</feature>
<organism evidence="2 3">
    <name type="scientific">Perkinsus olseni</name>
    <name type="common">Perkinsus atlanticus</name>
    <dbReference type="NCBI Taxonomy" id="32597"/>
    <lineage>
        <taxon>Eukaryota</taxon>
        <taxon>Sar</taxon>
        <taxon>Alveolata</taxon>
        <taxon>Perkinsozoa</taxon>
        <taxon>Perkinsea</taxon>
        <taxon>Perkinsida</taxon>
        <taxon>Perkinsidae</taxon>
        <taxon>Perkinsus</taxon>
    </lineage>
</organism>
<sequence length="333" mass="36452">YLGDYRDRELSKVNSILDAALSAIDLTGSVQPLLRRLFKIHPAYRDYVRQHDDEEEDASSNDDDGATQSGASGVSTPIRTPETTLKGDSVAHASTPCPYSVHRQHNKQSSETDSEVTRLHPHKHARHTSNGSGVIRVIHHTEGIPQSLEMQSESGSEHLVSPADIHQDNARQGGIVFEEREDDPPKDVIILYNPNETDPHCFVSSPSESLSSGIVGVTGKGSVDEAQPTSSEDENDEDRMRLLANPLGAYPRSLPPPKSSPDRSVVSLPAPSPCDAQPPRRASGLESEHSNGRAVATYGRWLGATRRKCTAKAAKREEEPVCCLSPKPRRRRR</sequence>
<protein>
    <submittedName>
        <fullName evidence="2">Uncharacterized protein</fullName>
    </submittedName>
</protein>
<gene>
    <name evidence="2" type="ORF">FOZ63_004268</name>
</gene>
<keyword evidence="3" id="KW-1185">Reference proteome</keyword>